<feature type="compositionally biased region" description="Basic residues" evidence="5">
    <location>
        <begin position="787"/>
        <end position="799"/>
    </location>
</feature>
<keyword evidence="8" id="KW-1185">Reference proteome</keyword>
<dbReference type="PROSITE" id="PS50102">
    <property type="entry name" value="RRM"/>
    <property type="match status" value="1"/>
</dbReference>
<feature type="region of interest" description="Disordered" evidence="5">
    <location>
        <begin position="537"/>
        <end position="578"/>
    </location>
</feature>
<dbReference type="STRING" id="27349.A0A0L6V4G5"/>
<evidence type="ECO:0000313" key="7">
    <source>
        <dbReference type="EMBL" id="KNZ55035.1"/>
    </source>
</evidence>
<feature type="domain" description="RRM" evidence="6">
    <location>
        <begin position="7"/>
        <end position="87"/>
    </location>
</feature>
<feature type="compositionally biased region" description="Polar residues" evidence="5">
    <location>
        <begin position="428"/>
        <end position="445"/>
    </location>
</feature>
<evidence type="ECO:0000256" key="4">
    <source>
        <dbReference type="PROSITE-ProRule" id="PRU00176"/>
    </source>
</evidence>
<dbReference type="AlphaFoldDB" id="A0A0L6V4G5"/>
<dbReference type="GO" id="GO:0003723">
    <property type="term" value="F:RNA binding"/>
    <property type="evidence" value="ECO:0007669"/>
    <property type="project" value="UniProtKB-UniRule"/>
</dbReference>
<dbReference type="EMBL" id="LAVV01007708">
    <property type="protein sequence ID" value="KNZ55035.1"/>
    <property type="molecule type" value="Genomic_DNA"/>
</dbReference>
<dbReference type="SMART" id="SM00360">
    <property type="entry name" value="RRM"/>
    <property type="match status" value="1"/>
</dbReference>
<comment type="subcellular location">
    <subcellularLocation>
        <location evidence="1">Nucleus</location>
        <location evidence="1">Nucleolus</location>
    </subcellularLocation>
</comment>
<dbReference type="InterPro" id="IPR012677">
    <property type="entry name" value="Nucleotide-bd_a/b_plait_sf"/>
</dbReference>
<gene>
    <name evidence="7" type="ORF">VP01_2786g1</name>
</gene>
<feature type="compositionally biased region" description="Basic and acidic residues" evidence="5">
    <location>
        <begin position="545"/>
        <end position="556"/>
    </location>
</feature>
<keyword evidence="3" id="KW-0539">Nucleus</keyword>
<name>A0A0L6V4G5_9BASI</name>
<dbReference type="InterPro" id="IPR000504">
    <property type="entry name" value="RRM_dom"/>
</dbReference>
<dbReference type="CDD" id="cd12226">
    <property type="entry name" value="RRM_NOL8"/>
    <property type="match status" value="1"/>
</dbReference>
<feature type="region of interest" description="Disordered" evidence="5">
    <location>
        <begin position="380"/>
        <end position="401"/>
    </location>
</feature>
<feature type="region of interest" description="Disordered" evidence="5">
    <location>
        <begin position="201"/>
        <end position="226"/>
    </location>
</feature>
<evidence type="ECO:0000313" key="8">
    <source>
        <dbReference type="Proteomes" id="UP000037035"/>
    </source>
</evidence>
<feature type="region of interest" description="Disordered" evidence="5">
    <location>
        <begin position="787"/>
        <end position="823"/>
    </location>
</feature>
<dbReference type="SUPFAM" id="SSF54928">
    <property type="entry name" value="RNA-binding domain, RBD"/>
    <property type="match status" value="1"/>
</dbReference>
<feature type="compositionally biased region" description="Low complexity" evidence="5">
    <location>
        <begin position="565"/>
        <end position="578"/>
    </location>
</feature>
<dbReference type="Gene3D" id="3.30.70.330">
    <property type="match status" value="1"/>
</dbReference>
<organism evidence="7 8">
    <name type="scientific">Puccinia sorghi</name>
    <dbReference type="NCBI Taxonomy" id="27349"/>
    <lineage>
        <taxon>Eukaryota</taxon>
        <taxon>Fungi</taxon>
        <taxon>Dikarya</taxon>
        <taxon>Basidiomycota</taxon>
        <taxon>Pucciniomycotina</taxon>
        <taxon>Pucciniomycetes</taxon>
        <taxon>Pucciniales</taxon>
        <taxon>Pucciniaceae</taxon>
        <taxon>Puccinia</taxon>
    </lineage>
</organism>
<sequence>MAEQQNFRLHIGGLGPSVSSQDLEARLATFGTVLKVDGVGKLDANGSPLRYAFVDILSTDSQIRKCMNLLSGTTYKGSTLKISPARPDYTARVERERANLPINTFVNPDEEANPVREEKAARKLERKLAKLHARKRGIEGYENSNMELMTVKKFRSRQGVNVQKFLPLIDVCTFFFKKTQGWKKDPETSLPIFPIVTRPLRPLPALGTDQSQDDNSQEASNRARVPTRARRIRIDPTVYRAAIKNRKTHILGPRAISIEQHKLGFSGGAKDVKKTKATRLLWECQLGEDGHVVWRLKNGGDSVREERVPVSYCTLQNLKEADQPHPTENPSINPYRPTETPTSPGSQTSNSPHRSLYSSFFHSHGESSILSAKQNIGPNVMEEAHGRNPNQGPDDPVSIDQISGQLAPVDLFDTFVPVGNGESFSATIRLSPSNQAERSPSSNSEDPLDLSSIPTLRLRGGASSKRPRRSQKQPKPLDPISLSPGAFPVHPPLDPGETPSAEALSAIMKEERQRYLVLASQTVTKTIDKAEVLEEVGQGSQAAVERQKAKEQRQGWDFDDAIENGSSPSGTSALSSKTSSKVNKMGAVDQDVAASPNFDEQVQVSDGIDKSIAWTTFKSEQIADQANPGNTSSIQLTDLTDMFQAKEVEKTKFRLTDVLGGMELDEDVLGLDVESKMDATQSGSDIRFEKGGSGQLAQSKAFVHPSRLRESSFAQSQTVTKVKQDSKVINSLISTEHREAVRQQWLSGDLASSSDIYYVNFSFWICFTRSEIETAHDEKKTILTEHMRRKHKDAIKRDRKWGNRQAVKSPTQNGSETEDDSSS</sequence>
<dbReference type="GO" id="GO:0005730">
    <property type="term" value="C:nucleolus"/>
    <property type="evidence" value="ECO:0007669"/>
    <property type="project" value="UniProtKB-SubCell"/>
</dbReference>
<evidence type="ECO:0000259" key="6">
    <source>
        <dbReference type="PROSITE" id="PS50102"/>
    </source>
</evidence>
<proteinExistence type="predicted"/>
<dbReference type="PANTHER" id="PTHR48029">
    <property type="entry name" value="NUCLEOLAR PROTEIN 8"/>
    <property type="match status" value="1"/>
</dbReference>
<dbReference type="Pfam" id="PF00076">
    <property type="entry name" value="RRM_1"/>
    <property type="match status" value="1"/>
</dbReference>
<feature type="compositionally biased region" description="Polar residues" evidence="5">
    <location>
        <begin position="339"/>
        <end position="358"/>
    </location>
</feature>
<accession>A0A0L6V4G5</accession>
<feature type="compositionally biased region" description="Polar residues" evidence="5">
    <location>
        <begin position="806"/>
        <end position="815"/>
    </location>
</feature>
<evidence type="ECO:0000256" key="1">
    <source>
        <dbReference type="ARBA" id="ARBA00004604"/>
    </source>
</evidence>
<dbReference type="InterPro" id="IPR035979">
    <property type="entry name" value="RBD_domain_sf"/>
</dbReference>
<feature type="region of interest" description="Disordered" evidence="5">
    <location>
        <begin position="316"/>
        <end position="358"/>
    </location>
</feature>
<feature type="region of interest" description="Disordered" evidence="5">
    <location>
        <begin position="428"/>
        <end position="500"/>
    </location>
</feature>
<reference evidence="7 8" key="1">
    <citation type="submission" date="2015-08" db="EMBL/GenBank/DDBJ databases">
        <title>Next Generation Sequencing and Analysis of the Genome of Puccinia sorghi L Schw, the Causal Agent of Maize Common Rust.</title>
        <authorList>
            <person name="Rochi L."/>
            <person name="Burguener G."/>
            <person name="Darino M."/>
            <person name="Turjanski A."/>
            <person name="Kreff E."/>
            <person name="Dieguez M.J."/>
            <person name="Sacco F."/>
        </authorList>
    </citation>
    <scope>NUCLEOTIDE SEQUENCE [LARGE SCALE GENOMIC DNA]</scope>
    <source>
        <strain evidence="7 8">RO10H11247</strain>
    </source>
</reference>
<evidence type="ECO:0000256" key="2">
    <source>
        <dbReference type="ARBA" id="ARBA00022884"/>
    </source>
</evidence>
<evidence type="ECO:0000256" key="5">
    <source>
        <dbReference type="SAM" id="MobiDB-lite"/>
    </source>
</evidence>
<dbReference type="InterPro" id="IPR034138">
    <property type="entry name" value="NOP8_RRM"/>
</dbReference>
<dbReference type="VEuPathDB" id="FungiDB:VP01_2786g1"/>
<protein>
    <recommendedName>
        <fullName evidence="6">RRM domain-containing protein</fullName>
    </recommendedName>
</protein>
<dbReference type="OrthoDB" id="21643at2759"/>
<dbReference type="PANTHER" id="PTHR48029:SF1">
    <property type="entry name" value="NUCLEOLAR PROTEIN 8"/>
    <property type="match status" value="1"/>
</dbReference>
<evidence type="ECO:0000256" key="3">
    <source>
        <dbReference type="ARBA" id="ARBA00023242"/>
    </source>
</evidence>
<comment type="caution">
    <text evidence="7">The sequence shown here is derived from an EMBL/GenBank/DDBJ whole genome shotgun (WGS) entry which is preliminary data.</text>
</comment>
<dbReference type="Proteomes" id="UP000037035">
    <property type="component" value="Unassembled WGS sequence"/>
</dbReference>
<keyword evidence="2 4" id="KW-0694">RNA-binding</keyword>